<evidence type="ECO:0000256" key="2">
    <source>
        <dbReference type="ARBA" id="ARBA00022475"/>
    </source>
</evidence>
<dbReference type="SUPFAM" id="SSF82093">
    <property type="entry name" value="Heme chaperone CcmE"/>
    <property type="match status" value="1"/>
</dbReference>
<dbReference type="AlphaFoldDB" id="A0A3S4Q4V3"/>
<evidence type="ECO:0000256" key="10">
    <source>
        <dbReference type="ARBA" id="ARBA00023004"/>
    </source>
</evidence>
<dbReference type="NCBIfam" id="NF009638">
    <property type="entry name" value="PRK13165.1"/>
    <property type="match status" value="1"/>
</dbReference>
<evidence type="ECO:0000256" key="8">
    <source>
        <dbReference type="ARBA" id="ARBA00022968"/>
    </source>
</evidence>
<keyword evidence="6 13" id="KW-0479">Metal-binding</keyword>
<keyword evidence="10 13" id="KW-0408">Iron</keyword>
<feature type="transmembrane region" description="Helical" evidence="15">
    <location>
        <begin position="12"/>
        <end position="30"/>
    </location>
</feature>
<dbReference type="GO" id="GO:0005886">
    <property type="term" value="C:plasma membrane"/>
    <property type="evidence" value="ECO:0007669"/>
    <property type="project" value="UniProtKB-SubCell"/>
</dbReference>
<evidence type="ECO:0000256" key="12">
    <source>
        <dbReference type="ARBA" id="ARBA00056663"/>
    </source>
</evidence>
<keyword evidence="3" id="KW-0997">Cell inner membrane</keyword>
<evidence type="ECO:0000256" key="5">
    <source>
        <dbReference type="ARBA" id="ARBA00022692"/>
    </source>
</evidence>
<gene>
    <name evidence="13 16" type="primary">ccmE</name>
    <name evidence="13" type="synonym">cycJ</name>
    <name evidence="16" type="ORF">NCTC5906_00958</name>
</gene>
<keyword evidence="11 13" id="KW-0472">Membrane</keyword>
<evidence type="ECO:0000313" key="17">
    <source>
        <dbReference type="Proteomes" id="UP000272690"/>
    </source>
</evidence>
<sequence>MNPRRKSRLSIIILVLAGVVIATTLVLYALRQNIDLFYTPSEVVYGKEDKADLKPEVGQRIRVGGMVVAGTVQRDPKSLKVRFDLNDIGPSISVEYEGILPDLFREGQGIVAQGVLKEPTLLEATEVLAKHDENYVPDLLPLIRSLGFSRRLFAVMDLVAFVVGRGSCIIQ</sequence>
<evidence type="ECO:0000313" key="16">
    <source>
        <dbReference type="EMBL" id="VEF42429.1"/>
    </source>
</evidence>
<evidence type="ECO:0000256" key="9">
    <source>
        <dbReference type="ARBA" id="ARBA00022989"/>
    </source>
</evidence>
<dbReference type="Proteomes" id="UP000272690">
    <property type="component" value="Chromosome"/>
</dbReference>
<dbReference type="InterPro" id="IPR012340">
    <property type="entry name" value="NA-bd_OB-fold"/>
</dbReference>
<dbReference type="FunFam" id="2.40.50.140:FF:000104">
    <property type="entry name" value="Cytochrome c-type biogenesis protein CcmE"/>
    <property type="match status" value="1"/>
</dbReference>
<evidence type="ECO:0000256" key="11">
    <source>
        <dbReference type="ARBA" id="ARBA00023136"/>
    </source>
</evidence>
<evidence type="ECO:0000256" key="15">
    <source>
        <dbReference type="SAM" id="Phobius"/>
    </source>
</evidence>
<dbReference type="GeneID" id="49635375"/>
<evidence type="ECO:0000256" key="1">
    <source>
        <dbReference type="ARBA" id="ARBA00004533"/>
    </source>
</evidence>
<dbReference type="NCBIfam" id="NF009727">
    <property type="entry name" value="PRK13254.1-1"/>
    <property type="match status" value="1"/>
</dbReference>
<proteinExistence type="inferred from homology"/>
<accession>A0A3S4Q4V3</accession>
<comment type="subcellular location">
    <subcellularLocation>
        <location evidence="1">Cell inner membrane</location>
    </subcellularLocation>
    <subcellularLocation>
        <location evidence="13">Cell membrane</location>
        <topology evidence="13">Single-pass type II membrane protein</topology>
    </subcellularLocation>
</comment>
<feature type="topological domain" description="Extracellular" evidence="13">
    <location>
        <begin position="30"/>
        <end position="171"/>
    </location>
</feature>
<feature type="binding site" description="axial binding residue" evidence="13 14">
    <location>
        <position position="135"/>
    </location>
    <ligand>
        <name>heme</name>
        <dbReference type="ChEBI" id="CHEBI:30413"/>
    </ligand>
    <ligandPart>
        <name>Fe</name>
        <dbReference type="ChEBI" id="CHEBI:18248"/>
    </ligandPart>
</feature>
<keyword evidence="4 13" id="KW-0349">Heme</keyword>
<evidence type="ECO:0000256" key="6">
    <source>
        <dbReference type="ARBA" id="ARBA00022723"/>
    </source>
</evidence>
<keyword evidence="5 13" id="KW-0812">Transmembrane</keyword>
<dbReference type="HAMAP" id="MF_01959">
    <property type="entry name" value="CcmE"/>
    <property type="match status" value="1"/>
</dbReference>
<dbReference type="RefSeq" id="WP_005703442.1">
    <property type="nucleotide sequence ID" value="NZ_AEWB02000009.1"/>
</dbReference>
<evidence type="ECO:0000256" key="3">
    <source>
        <dbReference type="ARBA" id="ARBA00022519"/>
    </source>
</evidence>
<dbReference type="PANTHER" id="PTHR34128">
    <property type="entry name" value="CYTOCHROME C-TYPE BIOGENESIS PROTEIN CCME HOMOLOG, MITOCHONDRIAL"/>
    <property type="match status" value="1"/>
</dbReference>
<keyword evidence="9 13" id="KW-1133">Transmembrane helix</keyword>
<dbReference type="InterPro" id="IPR004329">
    <property type="entry name" value="CcmE"/>
</dbReference>
<name>A0A3S4Q4V3_AGGAP</name>
<comment type="similarity">
    <text evidence="13">Belongs to the CcmE/CycJ family.</text>
</comment>
<dbReference type="GO" id="GO:0046872">
    <property type="term" value="F:metal ion binding"/>
    <property type="evidence" value="ECO:0007669"/>
    <property type="project" value="UniProtKB-KW"/>
</dbReference>
<reference evidence="16 17" key="1">
    <citation type="submission" date="2018-12" db="EMBL/GenBank/DDBJ databases">
        <authorList>
            <consortium name="Pathogen Informatics"/>
        </authorList>
    </citation>
    <scope>NUCLEOTIDE SEQUENCE [LARGE SCALE GENOMIC DNA]</scope>
    <source>
        <strain evidence="16 17">NCTC5906</strain>
    </source>
</reference>
<dbReference type="Pfam" id="PF03100">
    <property type="entry name" value="CcmE"/>
    <property type="match status" value="1"/>
</dbReference>
<protein>
    <recommendedName>
        <fullName evidence="13">Cytochrome c-type biogenesis protein CcmE</fullName>
    </recommendedName>
    <alternativeName>
        <fullName evidence="13">Cytochrome c maturation protein E</fullName>
    </alternativeName>
    <alternativeName>
        <fullName evidence="13">Heme chaperone CcmE</fullName>
    </alternativeName>
</protein>
<dbReference type="GO" id="GO:0017004">
    <property type="term" value="P:cytochrome complex assembly"/>
    <property type="evidence" value="ECO:0007669"/>
    <property type="project" value="UniProtKB-KW"/>
</dbReference>
<dbReference type="GO" id="GO:0020037">
    <property type="term" value="F:heme binding"/>
    <property type="evidence" value="ECO:0007669"/>
    <property type="project" value="InterPro"/>
</dbReference>
<dbReference type="GO" id="GO:0017003">
    <property type="term" value="P:protein-heme linkage"/>
    <property type="evidence" value="ECO:0007669"/>
    <property type="project" value="UniProtKB-UniRule"/>
</dbReference>
<comment type="function">
    <text evidence="12 13">Heme chaperone required for the biogenesis of c-type cytochromes. Transiently binds heme delivered by CcmC and transfers the heme to apo-cytochromes in a process facilitated by CcmF and CcmH.</text>
</comment>
<dbReference type="Gene3D" id="2.40.50.140">
    <property type="entry name" value="Nucleic acid-binding proteins"/>
    <property type="match status" value="1"/>
</dbReference>
<feature type="binding site" description="covalent" evidence="13 14">
    <location>
        <position position="131"/>
    </location>
    <ligand>
        <name>heme</name>
        <dbReference type="ChEBI" id="CHEBI:30413"/>
    </ligand>
</feature>
<keyword evidence="2 13" id="KW-1003">Cell membrane</keyword>
<organism evidence="16 17">
    <name type="scientific">Aggregatibacter aphrophilus ATCC 33389</name>
    <dbReference type="NCBI Taxonomy" id="985008"/>
    <lineage>
        <taxon>Bacteria</taxon>
        <taxon>Pseudomonadati</taxon>
        <taxon>Pseudomonadota</taxon>
        <taxon>Gammaproteobacteria</taxon>
        <taxon>Pasteurellales</taxon>
        <taxon>Pasteurellaceae</taxon>
        <taxon>Aggregatibacter</taxon>
    </lineage>
</organism>
<keyword evidence="8 13" id="KW-0735">Signal-anchor</keyword>
<evidence type="ECO:0000256" key="14">
    <source>
        <dbReference type="PIRSR" id="PIRSR604329-50"/>
    </source>
</evidence>
<evidence type="ECO:0000256" key="7">
    <source>
        <dbReference type="ARBA" id="ARBA00022748"/>
    </source>
</evidence>
<dbReference type="InterPro" id="IPR036127">
    <property type="entry name" value="CcmE-like_sf"/>
</dbReference>
<feature type="topological domain" description="Cytoplasmic" evidence="13">
    <location>
        <begin position="1"/>
        <end position="8"/>
    </location>
</feature>
<evidence type="ECO:0000256" key="4">
    <source>
        <dbReference type="ARBA" id="ARBA00022617"/>
    </source>
</evidence>
<keyword evidence="7 13" id="KW-0201">Cytochrome c-type biogenesis</keyword>
<evidence type="ECO:0000256" key="13">
    <source>
        <dbReference type="HAMAP-Rule" id="MF_01959"/>
    </source>
</evidence>
<dbReference type="PANTHER" id="PTHR34128:SF2">
    <property type="entry name" value="CYTOCHROME C-TYPE BIOGENESIS PROTEIN CCME HOMOLOG, MITOCHONDRIAL"/>
    <property type="match status" value="1"/>
</dbReference>
<dbReference type="EMBL" id="LR134327">
    <property type="protein sequence ID" value="VEF42429.1"/>
    <property type="molecule type" value="Genomic_DNA"/>
</dbReference>